<proteinExistence type="inferred from homology"/>
<evidence type="ECO:0000256" key="1">
    <source>
        <dbReference type="ARBA" id="ARBA00001974"/>
    </source>
</evidence>
<evidence type="ECO:0000256" key="2">
    <source>
        <dbReference type="ARBA" id="ARBA00005272"/>
    </source>
</evidence>
<dbReference type="GO" id="GO:0019646">
    <property type="term" value="P:aerobic electron transport chain"/>
    <property type="evidence" value="ECO:0007669"/>
    <property type="project" value="TreeGrafter"/>
</dbReference>
<evidence type="ECO:0000259" key="7">
    <source>
        <dbReference type="Pfam" id="PF07992"/>
    </source>
</evidence>
<dbReference type="PANTHER" id="PTHR42913:SF3">
    <property type="entry name" value="64 KDA MITOCHONDRIAL NADH DEHYDROGENASE (EUROFUNG)"/>
    <property type="match status" value="1"/>
</dbReference>
<dbReference type="PANTHER" id="PTHR42913">
    <property type="entry name" value="APOPTOSIS-INDUCING FACTOR 1"/>
    <property type="match status" value="1"/>
</dbReference>
<keyword evidence="6" id="KW-0472">Membrane</keyword>
<dbReference type="AlphaFoldDB" id="A0A0W0U697"/>
<gene>
    <name evidence="8" type="primary">ndh</name>
    <name evidence="8" type="ORF">Lfee_0376</name>
    <name evidence="9" type="ORF">NCTC12022_00021</name>
</gene>
<dbReference type="InterPro" id="IPR023753">
    <property type="entry name" value="FAD/NAD-binding_dom"/>
</dbReference>
<organism evidence="8 10">
    <name type="scientific">Legionella feeleii</name>
    <dbReference type="NCBI Taxonomy" id="453"/>
    <lineage>
        <taxon>Bacteria</taxon>
        <taxon>Pseudomonadati</taxon>
        <taxon>Pseudomonadota</taxon>
        <taxon>Gammaproteobacteria</taxon>
        <taxon>Legionellales</taxon>
        <taxon>Legionellaceae</taxon>
        <taxon>Legionella</taxon>
    </lineage>
</organism>
<protein>
    <submittedName>
        <fullName evidence="8">Respiratory NADH dehydrogenase 2/cupric reductase</fullName>
        <ecNumber evidence="8">1.16.1.-</ecNumber>
        <ecNumber evidence="9">1.6.99.3</ecNumber>
    </submittedName>
</protein>
<accession>A0A0W0U697</accession>
<evidence type="ECO:0000256" key="6">
    <source>
        <dbReference type="SAM" id="Phobius"/>
    </source>
</evidence>
<evidence type="ECO:0000256" key="5">
    <source>
        <dbReference type="ARBA" id="ARBA00023002"/>
    </source>
</evidence>
<dbReference type="PRINTS" id="PR00411">
    <property type="entry name" value="PNDRDTASEI"/>
</dbReference>
<dbReference type="InterPro" id="IPR051169">
    <property type="entry name" value="NADH-Q_oxidoreductase"/>
</dbReference>
<reference evidence="9 11" key="2">
    <citation type="submission" date="2018-06" db="EMBL/GenBank/DDBJ databases">
        <authorList>
            <consortium name="Pathogen Informatics"/>
            <person name="Doyle S."/>
        </authorList>
    </citation>
    <scope>NUCLEOTIDE SEQUENCE [LARGE SCALE GENOMIC DNA]</scope>
    <source>
        <strain evidence="9 11">NCTC12022</strain>
    </source>
</reference>
<keyword evidence="10" id="KW-1185">Reference proteome</keyword>
<dbReference type="PATRIC" id="fig|453.4.peg.407"/>
<comment type="similarity">
    <text evidence="2">Belongs to the NADH dehydrogenase family.</text>
</comment>
<dbReference type="Proteomes" id="UP000054698">
    <property type="component" value="Unassembled WGS sequence"/>
</dbReference>
<dbReference type="PRINTS" id="PR00368">
    <property type="entry name" value="FADPNR"/>
</dbReference>
<dbReference type="Proteomes" id="UP000251942">
    <property type="component" value="Unassembled WGS sequence"/>
</dbReference>
<evidence type="ECO:0000256" key="4">
    <source>
        <dbReference type="ARBA" id="ARBA00022827"/>
    </source>
</evidence>
<evidence type="ECO:0000313" key="11">
    <source>
        <dbReference type="Proteomes" id="UP000251942"/>
    </source>
</evidence>
<keyword evidence="5 8" id="KW-0560">Oxidoreductase</keyword>
<dbReference type="SUPFAM" id="SSF51905">
    <property type="entry name" value="FAD/NAD(P)-binding domain"/>
    <property type="match status" value="1"/>
</dbReference>
<dbReference type="InterPro" id="IPR036188">
    <property type="entry name" value="FAD/NAD-bd_sf"/>
</dbReference>
<evidence type="ECO:0000256" key="3">
    <source>
        <dbReference type="ARBA" id="ARBA00022630"/>
    </source>
</evidence>
<evidence type="ECO:0000313" key="8">
    <source>
        <dbReference type="EMBL" id="KTD03630.1"/>
    </source>
</evidence>
<dbReference type="EC" id="1.16.1.-" evidence="8"/>
<keyword evidence="6" id="KW-0812">Transmembrane</keyword>
<dbReference type="Gene3D" id="3.50.50.100">
    <property type="match status" value="1"/>
</dbReference>
<dbReference type="Pfam" id="PF07992">
    <property type="entry name" value="Pyr_redox_2"/>
    <property type="match status" value="1"/>
</dbReference>
<dbReference type="EC" id="1.6.99.3" evidence="9"/>
<keyword evidence="3" id="KW-0285">Flavoprotein</keyword>
<comment type="cofactor">
    <cofactor evidence="1">
        <name>FAD</name>
        <dbReference type="ChEBI" id="CHEBI:57692"/>
    </cofactor>
</comment>
<reference evidence="8 10" key="1">
    <citation type="submission" date="2015-11" db="EMBL/GenBank/DDBJ databases">
        <title>Genomic analysis of 38 Legionella species identifies large and diverse effector repertoires.</title>
        <authorList>
            <person name="Burstein D."/>
            <person name="Amaro F."/>
            <person name="Zusman T."/>
            <person name="Lifshitz Z."/>
            <person name="Cohen O."/>
            <person name="Gilbert J.A."/>
            <person name="Pupko T."/>
            <person name="Shuman H.A."/>
            <person name="Segal G."/>
        </authorList>
    </citation>
    <scope>NUCLEOTIDE SEQUENCE [LARGE SCALE GENOMIC DNA]</scope>
    <source>
        <strain evidence="8 10">WO-44C</strain>
    </source>
</reference>
<keyword evidence="4" id="KW-0274">FAD</keyword>
<keyword evidence="6" id="KW-1133">Transmembrane helix</keyword>
<dbReference type="GO" id="GO:0003955">
    <property type="term" value="F:NAD(P)H dehydrogenase (quinone) activity"/>
    <property type="evidence" value="ECO:0007669"/>
    <property type="project" value="TreeGrafter"/>
</dbReference>
<feature type="transmembrane region" description="Helical" evidence="6">
    <location>
        <begin position="404"/>
        <end position="421"/>
    </location>
</feature>
<name>A0A0W0U697_9GAMM</name>
<sequence>MPQEPLKHKIVIVGGGAGGLELATRLGKKLGKKHKADITLVDETSTHVWKPLLHEVAAGSLDSNIDQINYYAHASNHDYHFQPGKMIDLDRERKMIMIAPLLDEQGEEIIPARTLHYDSLIFAVGGRSNNFGVPGVSEFCLTIDDLEQANVFQKKYLNKILSINYFPNSPPKPLNIVIVGAGATGVELAAELHHSLTQVQAYELDNSAIKLAQITLIESSNRILSGLPEGVTDSVCKKMQSLGMNVYTNTKVIQVQANGLHTEKGQFIPADLCVWAAGIKAPDFLNKIAGLETDPINRLIIKPTLQTTRDESIFALGDCAHLIDPHTGFPMPARAQTAHQQASFLADRFNAEFSGHKPEKVFQYRDRGSIVALACYGAYGHLTSFAKIQHFISGKVALYTYRSLYFYHLATLYGFWPALWLKRARKQLLKVRPRLKLHFSKY</sequence>
<dbReference type="EMBL" id="UASS01000001">
    <property type="protein sequence ID" value="SPX59203.1"/>
    <property type="molecule type" value="Genomic_DNA"/>
</dbReference>
<feature type="domain" description="FAD/NAD(P)-binding" evidence="7">
    <location>
        <begin position="9"/>
        <end position="342"/>
    </location>
</feature>
<dbReference type="OrthoDB" id="9781621at2"/>
<dbReference type="EMBL" id="LNYB01000014">
    <property type="protein sequence ID" value="KTD03630.1"/>
    <property type="molecule type" value="Genomic_DNA"/>
</dbReference>
<dbReference type="STRING" id="453.Lfee_0376"/>
<evidence type="ECO:0000313" key="9">
    <source>
        <dbReference type="EMBL" id="SPX59203.1"/>
    </source>
</evidence>
<evidence type="ECO:0000313" key="10">
    <source>
        <dbReference type="Proteomes" id="UP000054698"/>
    </source>
</evidence>